<evidence type="ECO:0000256" key="1">
    <source>
        <dbReference type="ARBA" id="ARBA00004418"/>
    </source>
</evidence>
<dbReference type="NCBIfam" id="TIGR02800">
    <property type="entry name" value="propeller_TolB"/>
    <property type="match status" value="1"/>
</dbReference>
<keyword evidence="14" id="KW-1185">Reference proteome</keyword>
<evidence type="ECO:0000256" key="5">
    <source>
        <dbReference type="ARBA" id="ARBA00022764"/>
    </source>
</evidence>
<proteinExistence type="inferred from homology"/>
<dbReference type="GO" id="GO:0017038">
    <property type="term" value="P:protein import"/>
    <property type="evidence" value="ECO:0007669"/>
    <property type="project" value="InterPro"/>
</dbReference>
<dbReference type="InterPro" id="IPR014167">
    <property type="entry name" value="Tol-Pal_TolB"/>
</dbReference>
<dbReference type="PANTHER" id="PTHR36842:SF1">
    <property type="entry name" value="PROTEIN TOLB"/>
    <property type="match status" value="1"/>
</dbReference>
<dbReference type="InterPro" id="IPR007195">
    <property type="entry name" value="TolB_N"/>
</dbReference>
<sequence precursor="true">MNMMRKMWIPMFRRAAQALLLSAACAGVAHAQLNVEISGVGASQYPIAIANFQGESQAPQNLSAIVRADLVRSGRFSNVDVAGAVVPDSPAPDLGAWKTRGAAAFVGGTVTRNGDRYEIRFRLYDTAKGESLGGLALTRRPDQLRLAAHEIADYIYQKLIGERGVFATRLSYVSKVGRRFQLQISDSDGANPQVALTSNEPIISPSWSPDGTKVAYVSFESKKPVVYVHDLVAGRRTVISNQKGNNSAPAWSPDGRHVAVSLSRDGNTQIYVVNADGSGLRRLTRSTAIDTEPSYSPDGRYIYFTSDRGGAPQIYRMSADGEEAGGAQRVTFKGNYNTSPRVSPDGKLLAYISRVGGAFRLYVQDLTNGDVTALTDTSHDESPSFAANGKFILYATRVGGKAVLAAVSTDGRTRQVLSLQAGEVREPAWGPFMQ</sequence>
<comment type="function">
    <text evidence="7">Part of the Tol-Pal system, which plays a role in outer membrane invagination during cell division and is important for maintaining outer membrane integrity.</text>
</comment>
<keyword evidence="4 7" id="KW-0732">Signal</keyword>
<dbReference type="OrthoDB" id="9802240at2"/>
<evidence type="ECO:0000256" key="2">
    <source>
        <dbReference type="ARBA" id="ARBA00009820"/>
    </source>
</evidence>
<protein>
    <recommendedName>
        <fullName evidence="7">Tol-Pal system protein TolB</fullName>
    </recommendedName>
</protein>
<feature type="domain" description="TolB N-terminal" evidence="8">
    <location>
        <begin position="33"/>
        <end position="131"/>
    </location>
</feature>
<dbReference type="Pfam" id="PF07676">
    <property type="entry name" value="PD40"/>
    <property type="match status" value="5"/>
</dbReference>
<dbReference type="AlphaFoldDB" id="A0A0D5APZ9"/>
<evidence type="ECO:0000313" key="10">
    <source>
        <dbReference type="EMBL" id="CAJ0874841.1"/>
    </source>
</evidence>
<evidence type="ECO:0000313" key="9">
    <source>
        <dbReference type="EMBL" id="CAJ0684662.1"/>
    </source>
</evidence>
<gene>
    <name evidence="9" type="primary">tolB_2</name>
    <name evidence="7" type="synonym">tolB</name>
    <name evidence="11" type="synonym">tolB_1</name>
    <name evidence="11" type="ORF">NCTC10894_02405</name>
    <name evidence="10" type="ORF">R77569_02657</name>
    <name evidence="9" type="ORF">R77591_02551</name>
</gene>
<comment type="subunit">
    <text evidence="7">The Tol-Pal system is composed of five core proteins: the inner membrane proteins TolA, TolQ and TolR, the periplasmic protein TolB and the outer membrane protein Pal. They form a network linking the inner and outer membranes and the peptidoglycan layer.</text>
</comment>
<evidence type="ECO:0000313" key="14">
    <source>
        <dbReference type="Proteomes" id="UP001190452"/>
    </source>
</evidence>
<dbReference type="GO" id="GO:0051301">
    <property type="term" value="P:cell division"/>
    <property type="evidence" value="ECO:0007669"/>
    <property type="project" value="UniProtKB-UniRule"/>
</dbReference>
<feature type="chain" id="PRO_5014478486" description="Tol-Pal system protein TolB" evidence="7">
    <location>
        <begin position="32"/>
        <end position="434"/>
    </location>
</feature>
<comment type="similarity">
    <text evidence="2 7">Belongs to the TolB family.</text>
</comment>
<dbReference type="PROSITE" id="PS51257">
    <property type="entry name" value="PROKAR_LIPOPROTEIN"/>
    <property type="match status" value="1"/>
</dbReference>
<feature type="signal peptide" evidence="7">
    <location>
        <begin position="1"/>
        <end position="31"/>
    </location>
</feature>
<dbReference type="HAMAP" id="MF_00671">
    <property type="entry name" value="TolB"/>
    <property type="match status" value="1"/>
</dbReference>
<accession>A0A0D5APZ9</accession>
<reference evidence="9 14" key="2">
    <citation type="submission" date="2023-07" db="EMBL/GenBank/DDBJ databases">
        <authorList>
            <person name="Peeters C."/>
        </authorList>
    </citation>
    <scope>NUCLEOTIDE SEQUENCE</scope>
    <source>
        <strain evidence="10 14">R-77569</strain>
        <strain evidence="9">R-77591</strain>
    </source>
</reference>
<dbReference type="InterPro" id="IPR011659">
    <property type="entry name" value="WD40"/>
</dbReference>
<evidence type="ECO:0000256" key="6">
    <source>
        <dbReference type="ARBA" id="ARBA00023306"/>
    </source>
</evidence>
<dbReference type="KEGG" id="rmn:TK49_08355"/>
<dbReference type="GO" id="GO:0042597">
    <property type="term" value="C:periplasmic space"/>
    <property type="evidence" value="ECO:0007669"/>
    <property type="project" value="UniProtKB-SubCell"/>
</dbReference>
<keyword evidence="6 7" id="KW-0131">Cell cycle</keyword>
<evidence type="ECO:0000313" key="12">
    <source>
        <dbReference type="Proteomes" id="UP000255008"/>
    </source>
</evidence>
<dbReference type="Proteomes" id="UP001190452">
    <property type="component" value="Unassembled WGS sequence"/>
</dbReference>
<comment type="subcellular location">
    <subcellularLocation>
        <location evidence="1 7">Periplasm</location>
    </subcellularLocation>
</comment>
<dbReference type="Gene3D" id="2.120.10.30">
    <property type="entry name" value="TolB, C-terminal domain"/>
    <property type="match status" value="1"/>
</dbReference>
<keyword evidence="5 7" id="KW-0574">Periplasm</keyword>
<organism evidence="9 13">
    <name type="scientific">Ralstonia mannitolilytica</name>
    <dbReference type="NCBI Taxonomy" id="105219"/>
    <lineage>
        <taxon>Bacteria</taxon>
        <taxon>Pseudomonadati</taxon>
        <taxon>Pseudomonadota</taxon>
        <taxon>Betaproteobacteria</taxon>
        <taxon>Burkholderiales</taxon>
        <taxon>Burkholderiaceae</taxon>
        <taxon>Ralstonia</taxon>
    </lineage>
</organism>
<dbReference type="Gene3D" id="3.40.50.10070">
    <property type="entry name" value="TolB, N-terminal domain"/>
    <property type="match status" value="1"/>
</dbReference>
<evidence type="ECO:0000313" key="11">
    <source>
        <dbReference type="EMBL" id="SUD98030.1"/>
    </source>
</evidence>
<dbReference type="Pfam" id="PF04052">
    <property type="entry name" value="TolB_N"/>
    <property type="match status" value="1"/>
</dbReference>
<name>A0A0D5APZ9_9RALS</name>
<dbReference type="SUPFAM" id="SSF52964">
    <property type="entry name" value="TolB, N-terminal domain"/>
    <property type="match status" value="1"/>
</dbReference>
<dbReference type="InterPro" id="IPR011042">
    <property type="entry name" value="6-blade_b-propeller_TolB-like"/>
</dbReference>
<comment type="caution">
    <text evidence="9">The sequence shown here is derived from an EMBL/GenBank/DDBJ whole genome shotgun (WGS) entry which is preliminary data.</text>
</comment>
<dbReference type="EMBL" id="UGVE01000001">
    <property type="protein sequence ID" value="SUD98030.1"/>
    <property type="molecule type" value="Genomic_DNA"/>
</dbReference>
<dbReference type="RefSeq" id="WP_045786260.1">
    <property type="nucleotide sequence ID" value="NZ_BAAAEC010000025.1"/>
</dbReference>
<evidence type="ECO:0000313" key="13">
    <source>
        <dbReference type="Proteomes" id="UP001190002"/>
    </source>
</evidence>
<keyword evidence="3 7" id="KW-0132">Cell division</keyword>
<dbReference type="GeneID" id="34791378"/>
<evidence type="ECO:0000256" key="7">
    <source>
        <dbReference type="HAMAP-Rule" id="MF_00671"/>
    </source>
</evidence>
<evidence type="ECO:0000259" key="8">
    <source>
        <dbReference type="Pfam" id="PF04052"/>
    </source>
</evidence>
<dbReference type="Proteomes" id="UP000255008">
    <property type="component" value="Unassembled WGS sequence"/>
</dbReference>
<reference evidence="11 12" key="1">
    <citation type="submission" date="2018-06" db="EMBL/GenBank/DDBJ databases">
        <authorList>
            <consortium name="Pathogen Informatics"/>
            <person name="Doyle S."/>
        </authorList>
    </citation>
    <scope>NUCLEOTIDE SEQUENCE [LARGE SCALE GENOMIC DNA]</scope>
    <source>
        <strain evidence="11 12">NCTC10894</strain>
    </source>
</reference>
<dbReference type="EMBL" id="CATVXE010000010">
    <property type="protein sequence ID" value="CAJ0684662.1"/>
    <property type="molecule type" value="Genomic_DNA"/>
</dbReference>
<dbReference type="PANTHER" id="PTHR36842">
    <property type="entry name" value="PROTEIN TOLB HOMOLOG"/>
    <property type="match status" value="1"/>
</dbReference>
<evidence type="ECO:0000256" key="3">
    <source>
        <dbReference type="ARBA" id="ARBA00022618"/>
    </source>
</evidence>
<dbReference type="SUPFAM" id="SSF69304">
    <property type="entry name" value="Tricorn protease N-terminal domain"/>
    <property type="match status" value="1"/>
</dbReference>
<dbReference type="Proteomes" id="UP001190002">
    <property type="component" value="Unassembled WGS sequence"/>
</dbReference>
<dbReference type="EMBL" id="CAUDKV010000010">
    <property type="protein sequence ID" value="CAJ0874841.1"/>
    <property type="molecule type" value="Genomic_DNA"/>
</dbReference>
<evidence type="ECO:0000256" key="4">
    <source>
        <dbReference type="ARBA" id="ARBA00022729"/>
    </source>
</evidence>